<keyword evidence="2" id="KW-1185">Reference proteome</keyword>
<evidence type="ECO:0000313" key="2">
    <source>
        <dbReference type="Proteomes" id="UP000272706"/>
    </source>
</evidence>
<dbReference type="EMBL" id="QZWZ01000024">
    <property type="protein sequence ID" value="RJT32792.1"/>
    <property type="molecule type" value="Genomic_DNA"/>
</dbReference>
<organism evidence="1 2">
    <name type="scientific">Mesorhizobium waimense</name>
    <dbReference type="NCBI Taxonomy" id="1300307"/>
    <lineage>
        <taxon>Bacteria</taxon>
        <taxon>Pseudomonadati</taxon>
        <taxon>Pseudomonadota</taxon>
        <taxon>Alphaproteobacteria</taxon>
        <taxon>Hyphomicrobiales</taxon>
        <taxon>Phyllobacteriaceae</taxon>
        <taxon>Mesorhizobium</taxon>
    </lineage>
</organism>
<reference evidence="1 2" key="1">
    <citation type="submission" date="2018-09" db="EMBL/GenBank/DDBJ databases">
        <title>Mesorhizobium carmichaelinearum sp. nov. isolated from Carmichaelinea spp. root nodules in New Zealand.</title>
        <authorList>
            <person name="De Meyer S.E."/>
        </authorList>
    </citation>
    <scope>NUCLEOTIDE SEQUENCE [LARGE SCALE GENOMIC DNA]</scope>
    <source>
        <strain evidence="1 2">ICMP19557</strain>
    </source>
</reference>
<dbReference type="Proteomes" id="UP000272706">
    <property type="component" value="Unassembled WGS sequence"/>
</dbReference>
<accession>A0A3A5KAY0</accession>
<name>A0A3A5KAY0_9HYPH</name>
<evidence type="ECO:0000313" key="1">
    <source>
        <dbReference type="EMBL" id="RJT32792.1"/>
    </source>
</evidence>
<comment type="caution">
    <text evidence="1">The sequence shown here is derived from an EMBL/GenBank/DDBJ whole genome shotgun (WGS) entry which is preliminary data.</text>
</comment>
<dbReference type="AlphaFoldDB" id="A0A3A5KAY0"/>
<sequence>MAGQVAVTQITSITTGVTVDAYSGVITTVSQTVAAAGEADIVVTNSKVAATDVIVACIKTHTSAGSFIAAVSAVAAGSFTLRLTNLHASAAGDNVLVINFLVLKATA</sequence>
<gene>
    <name evidence="1" type="ORF">D3227_25675</name>
</gene>
<protein>
    <submittedName>
        <fullName evidence="1">Uncharacterized protein</fullName>
    </submittedName>
</protein>
<proteinExistence type="predicted"/>